<evidence type="ECO:0000313" key="2">
    <source>
        <dbReference type="EMBL" id="GER43617.1"/>
    </source>
</evidence>
<evidence type="ECO:0000313" key="3">
    <source>
        <dbReference type="Proteomes" id="UP000325081"/>
    </source>
</evidence>
<evidence type="ECO:0000256" key="1">
    <source>
        <dbReference type="SAM" id="MobiDB-lite"/>
    </source>
</evidence>
<organism evidence="2 3">
    <name type="scientific">Striga asiatica</name>
    <name type="common">Asiatic witchweed</name>
    <name type="synonym">Buchnera asiatica</name>
    <dbReference type="NCBI Taxonomy" id="4170"/>
    <lineage>
        <taxon>Eukaryota</taxon>
        <taxon>Viridiplantae</taxon>
        <taxon>Streptophyta</taxon>
        <taxon>Embryophyta</taxon>
        <taxon>Tracheophyta</taxon>
        <taxon>Spermatophyta</taxon>
        <taxon>Magnoliopsida</taxon>
        <taxon>eudicotyledons</taxon>
        <taxon>Gunneridae</taxon>
        <taxon>Pentapetalae</taxon>
        <taxon>asterids</taxon>
        <taxon>lamiids</taxon>
        <taxon>Lamiales</taxon>
        <taxon>Orobanchaceae</taxon>
        <taxon>Buchnereae</taxon>
        <taxon>Striga</taxon>
    </lineage>
</organism>
<feature type="region of interest" description="Disordered" evidence="1">
    <location>
        <begin position="1"/>
        <end position="46"/>
    </location>
</feature>
<feature type="compositionally biased region" description="Polar residues" evidence="1">
    <location>
        <begin position="12"/>
        <end position="21"/>
    </location>
</feature>
<accession>A0A5A7QGS3</accession>
<gene>
    <name evidence="2" type="ORF">STAS_20480</name>
</gene>
<feature type="region of interest" description="Disordered" evidence="1">
    <location>
        <begin position="58"/>
        <end position="84"/>
    </location>
</feature>
<comment type="caution">
    <text evidence="2">The sequence shown here is derived from an EMBL/GenBank/DDBJ whole genome shotgun (WGS) entry which is preliminary data.</text>
</comment>
<dbReference type="AlphaFoldDB" id="A0A5A7QGS3"/>
<keyword evidence="3" id="KW-1185">Reference proteome</keyword>
<name>A0A5A7QGS3_STRAF</name>
<dbReference type="EMBL" id="BKCP01006693">
    <property type="protein sequence ID" value="GER43617.1"/>
    <property type="molecule type" value="Genomic_DNA"/>
</dbReference>
<feature type="compositionally biased region" description="Polar residues" evidence="1">
    <location>
        <begin position="30"/>
        <end position="42"/>
    </location>
</feature>
<sequence length="145" mass="16105">MRAPDGQYWIGPNTSESQSPPQFVKPPSPTHNTPVQTTSSQVKENHQILLLITESPENAGSYSKSSHSRIHHSTAKPLNIRNQESAKSAELTMVISEPVVPIREMSLENVKNSHVMIGSQNIRTKFWKRSSSMEGRLQGRDGTST</sequence>
<dbReference type="Proteomes" id="UP000325081">
    <property type="component" value="Unassembled WGS sequence"/>
</dbReference>
<proteinExistence type="predicted"/>
<protein>
    <submittedName>
        <fullName evidence="2">Transcription termination factor Rho</fullName>
    </submittedName>
</protein>
<reference evidence="3" key="1">
    <citation type="journal article" date="2019" name="Curr. Biol.">
        <title>Genome Sequence of Striga asiatica Provides Insight into the Evolution of Plant Parasitism.</title>
        <authorList>
            <person name="Yoshida S."/>
            <person name="Kim S."/>
            <person name="Wafula E.K."/>
            <person name="Tanskanen J."/>
            <person name="Kim Y.M."/>
            <person name="Honaas L."/>
            <person name="Yang Z."/>
            <person name="Spallek T."/>
            <person name="Conn C.E."/>
            <person name="Ichihashi Y."/>
            <person name="Cheong K."/>
            <person name="Cui S."/>
            <person name="Der J.P."/>
            <person name="Gundlach H."/>
            <person name="Jiao Y."/>
            <person name="Hori C."/>
            <person name="Ishida J.K."/>
            <person name="Kasahara H."/>
            <person name="Kiba T."/>
            <person name="Kim M.S."/>
            <person name="Koo N."/>
            <person name="Laohavisit A."/>
            <person name="Lee Y.H."/>
            <person name="Lumba S."/>
            <person name="McCourt P."/>
            <person name="Mortimer J.C."/>
            <person name="Mutuku J.M."/>
            <person name="Nomura T."/>
            <person name="Sasaki-Sekimoto Y."/>
            <person name="Seto Y."/>
            <person name="Wang Y."/>
            <person name="Wakatake T."/>
            <person name="Sakakibara H."/>
            <person name="Demura T."/>
            <person name="Yamaguchi S."/>
            <person name="Yoneyama K."/>
            <person name="Manabe R.I."/>
            <person name="Nelson D.C."/>
            <person name="Schulman A.H."/>
            <person name="Timko M.P."/>
            <person name="dePamphilis C.W."/>
            <person name="Choi D."/>
            <person name="Shirasu K."/>
        </authorList>
    </citation>
    <scope>NUCLEOTIDE SEQUENCE [LARGE SCALE GENOMIC DNA]</scope>
    <source>
        <strain evidence="3">cv. UVA1</strain>
    </source>
</reference>